<evidence type="ECO:0000313" key="2">
    <source>
        <dbReference type="EMBL" id="KAG7195118.1"/>
    </source>
</evidence>
<reference evidence="2" key="1">
    <citation type="submission" date="2021-03" db="EMBL/GenBank/DDBJ databases">
        <authorList>
            <person name="Palmer J.M."/>
        </authorList>
    </citation>
    <scope>NUCLEOTIDE SEQUENCE</scope>
    <source>
        <strain evidence="2">ARV_011</strain>
    </source>
</reference>
<proteinExistence type="predicted"/>
<dbReference type="Proteomes" id="UP000790833">
    <property type="component" value="Unassembled WGS sequence"/>
</dbReference>
<name>A0A9P8AJ56_9ASCO</name>
<feature type="compositionally biased region" description="Basic and acidic residues" evidence="1">
    <location>
        <begin position="57"/>
        <end position="69"/>
    </location>
</feature>
<keyword evidence="3" id="KW-1185">Reference proteome</keyword>
<gene>
    <name evidence="2" type="ORF">KQ657_003639</name>
</gene>
<feature type="region of interest" description="Disordered" evidence="1">
    <location>
        <begin position="49"/>
        <end position="69"/>
    </location>
</feature>
<dbReference type="PANTHER" id="PTHR34724">
    <property type="entry name" value="OS12G0596101 PROTEIN"/>
    <property type="match status" value="1"/>
</dbReference>
<organism evidence="2 3">
    <name type="scientific">Scheffersomyces spartinae</name>
    <dbReference type="NCBI Taxonomy" id="45513"/>
    <lineage>
        <taxon>Eukaryota</taxon>
        <taxon>Fungi</taxon>
        <taxon>Dikarya</taxon>
        <taxon>Ascomycota</taxon>
        <taxon>Saccharomycotina</taxon>
        <taxon>Pichiomycetes</taxon>
        <taxon>Debaryomycetaceae</taxon>
        <taxon>Scheffersomyces</taxon>
    </lineage>
</organism>
<dbReference type="PANTHER" id="PTHR34724:SF2">
    <property type="entry name" value="OS12G0596101 PROTEIN"/>
    <property type="match status" value="1"/>
</dbReference>
<comment type="caution">
    <text evidence="2">The sequence shown here is derived from an EMBL/GenBank/DDBJ whole genome shotgun (WGS) entry which is preliminary data.</text>
</comment>
<evidence type="ECO:0000313" key="3">
    <source>
        <dbReference type="Proteomes" id="UP000790833"/>
    </source>
</evidence>
<evidence type="ECO:0000256" key="1">
    <source>
        <dbReference type="SAM" id="MobiDB-lite"/>
    </source>
</evidence>
<dbReference type="AlphaFoldDB" id="A0A9P8AJ56"/>
<dbReference type="RefSeq" id="XP_043050665.1">
    <property type="nucleotide sequence ID" value="XM_043194341.1"/>
</dbReference>
<sequence length="118" mass="13057">MCRSVVCNLCAKRTWTGCGNHIPLAMSSYSKSEWCNCLPRYNDQKESSFPPGYGYARKPETPLEDRPESKYKKTWRGCGQHIPAAMSQSPKDSWCTCVPADGSARGEYPPMAGSGKKA</sequence>
<dbReference type="EMBL" id="JAHMUF010000004">
    <property type="protein sequence ID" value="KAG7195118.1"/>
    <property type="molecule type" value="Genomic_DNA"/>
</dbReference>
<dbReference type="GeneID" id="66117013"/>
<dbReference type="OrthoDB" id="88410at2759"/>
<accession>A0A9P8AJ56</accession>
<protein>
    <submittedName>
        <fullName evidence="2">Uncharacterized protein</fullName>
    </submittedName>
</protein>